<evidence type="ECO:0000256" key="1">
    <source>
        <dbReference type="SAM" id="Phobius"/>
    </source>
</evidence>
<keyword evidence="1" id="KW-1133">Transmembrane helix</keyword>
<gene>
    <name evidence="2" type="ORF">J40TS1_18310</name>
</gene>
<protein>
    <submittedName>
        <fullName evidence="2">Uncharacterized protein</fullName>
    </submittedName>
</protein>
<dbReference type="EMBL" id="BOSE01000002">
    <property type="protein sequence ID" value="GIP16189.1"/>
    <property type="molecule type" value="Genomic_DNA"/>
</dbReference>
<dbReference type="AlphaFoldDB" id="A0A919YQ42"/>
<name>A0A919YQ42_9BACL</name>
<dbReference type="Proteomes" id="UP000683139">
    <property type="component" value="Unassembled WGS sequence"/>
</dbReference>
<sequence>MEAKKILKFTLIGLMCIGIAIWAYQYYGQKVFYVNTYKYQEASSSENVTVYTTRHANDIKLTTYQDYREIEIVSRKGTTDVFILSVSPIGRC</sequence>
<proteinExistence type="predicted"/>
<organism evidence="2 3">
    <name type="scientific">Paenibacillus montaniterrae</name>
    <dbReference type="NCBI Taxonomy" id="429341"/>
    <lineage>
        <taxon>Bacteria</taxon>
        <taxon>Bacillati</taxon>
        <taxon>Bacillota</taxon>
        <taxon>Bacilli</taxon>
        <taxon>Bacillales</taxon>
        <taxon>Paenibacillaceae</taxon>
        <taxon>Paenibacillus</taxon>
    </lineage>
</organism>
<keyword evidence="3" id="KW-1185">Reference proteome</keyword>
<dbReference type="RefSeq" id="WP_213514413.1">
    <property type="nucleotide sequence ID" value="NZ_BOSE01000002.1"/>
</dbReference>
<evidence type="ECO:0000313" key="2">
    <source>
        <dbReference type="EMBL" id="GIP16189.1"/>
    </source>
</evidence>
<comment type="caution">
    <text evidence="2">The sequence shown here is derived from an EMBL/GenBank/DDBJ whole genome shotgun (WGS) entry which is preliminary data.</text>
</comment>
<keyword evidence="1" id="KW-0812">Transmembrane</keyword>
<accession>A0A919YQ42</accession>
<reference evidence="2" key="1">
    <citation type="submission" date="2021-03" db="EMBL/GenBank/DDBJ databases">
        <title>Antimicrobial resistance genes in bacteria isolated from Japanese honey, and their potential for conferring macrolide and lincosamide resistance in the American foulbrood pathogen Paenibacillus larvae.</title>
        <authorList>
            <person name="Okamoto M."/>
            <person name="Kumagai M."/>
            <person name="Kanamori H."/>
            <person name="Takamatsu D."/>
        </authorList>
    </citation>
    <scope>NUCLEOTIDE SEQUENCE</scope>
    <source>
        <strain evidence="2">J40TS1</strain>
    </source>
</reference>
<feature type="transmembrane region" description="Helical" evidence="1">
    <location>
        <begin position="6"/>
        <end position="24"/>
    </location>
</feature>
<evidence type="ECO:0000313" key="3">
    <source>
        <dbReference type="Proteomes" id="UP000683139"/>
    </source>
</evidence>
<keyword evidence="1" id="KW-0472">Membrane</keyword>